<proteinExistence type="predicted"/>
<evidence type="ECO:0000313" key="1">
    <source>
        <dbReference type="EMBL" id="CAB4585695.1"/>
    </source>
</evidence>
<name>A0A6J6FE80_9ZZZZ</name>
<dbReference type="AlphaFoldDB" id="A0A6J6FE80"/>
<organism evidence="1">
    <name type="scientific">freshwater metagenome</name>
    <dbReference type="NCBI Taxonomy" id="449393"/>
    <lineage>
        <taxon>unclassified sequences</taxon>
        <taxon>metagenomes</taxon>
        <taxon>ecological metagenomes</taxon>
    </lineage>
</organism>
<protein>
    <submittedName>
        <fullName evidence="1">Unannotated protein</fullName>
    </submittedName>
</protein>
<gene>
    <name evidence="1" type="ORF">UFOPK1788_00203</name>
</gene>
<dbReference type="EMBL" id="CAEZUE010000013">
    <property type="protein sequence ID" value="CAB4585695.1"/>
    <property type="molecule type" value="Genomic_DNA"/>
</dbReference>
<sequence>MSEIPPSLSRHGRAPRSDVRGIAAADSDGRNGFFMSVAKDVINYLCDVQADLMKGVRVEMGLLPSGEFADGTPRMWAVDRPGNRVVLYRIPIERMAKLHKDDDWHRRNHIETVTITAIAELVETDPYDFAPNRFFPHA</sequence>
<reference evidence="1" key="1">
    <citation type="submission" date="2020-05" db="EMBL/GenBank/DDBJ databases">
        <authorList>
            <person name="Chiriac C."/>
            <person name="Salcher M."/>
            <person name="Ghai R."/>
            <person name="Kavagutti S V."/>
        </authorList>
    </citation>
    <scope>NUCLEOTIDE SEQUENCE</scope>
</reference>
<accession>A0A6J6FE80</accession>